<protein>
    <recommendedName>
        <fullName evidence="2">Ankyrin repeat-containing protein</fullName>
    </recommendedName>
</protein>
<proteinExistence type="predicted"/>
<dbReference type="Gene3D" id="1.25.40.20">
    <property type="entry name" value="Ankyrin repeat-containing domain"/>
    <property type="match status" value="1"/>
</dbReference>
<dbReference type="GO" id="GO:0016020">
    <property type="term" value="C:membrane"/>
    <property type="evidence" value="ECO:0007669"/>
    <property type="project" value="TreeGrafter"/>
</dbReference>
<comment type="caution">
    <text evidence="1">The sequence shown here is derived from an EMBL/GenBank/DDBJ whole genome shotgun (WGS) entry which is preliminary data.</text>
</comment>
<name>A0A4U5QFN2_POPAL</name>
<sequence length="209" mass="24135">MKKIEVEKPSQVEALTYKNEAGNTAFCFAAISGVEALAKVMMETGRDLAMTRDVAWKMLREHRGLAYARDEHQLTALHAFAQKSCMPSNVVDQSPPGFWNKCLNPFSSFKLARMKKLMHKEARDIIQDLWEQVVLLDDATISRQIGEPWPLIFTAAERGNLDFLTILIRLYPELIFKVEHNTYIIFHISILNRHEDIFKIIYQIVLSRI</sequence>
<gene>
    <name evidence="1" type="ORF">D5086_0000095360</name>
</gene>
<evidence type="ECO:0008006" key="2">
    <source>
        <dbReference type="Google" id="ProtNLM"/>
    </source>
</evidence>
<dbReference type="EMBL" id="RCHU01000282">
    <property type="protein sequence ID" value="TKS09222.1"/>
    <property type="molecule type" value="Genomic_DNA"/>
</dbReference>
<dbReference type="STRING" id="43335.A0A4U5QFN2"/>
<organism evidence="1">
    <name type="scientific">Populus alba</name>
    <name type="common">White poplar</name>
    <dbReference type="NCBI Taxonomy" id="43335"/>
    <lineage>
        <taxon>Eukaryota</taxon>
        <taxon>Viridiplantae</taxon>
        <taxon>Streptophyta</taxon>
        <taxon>Embryophyta</taxon>
        <taxon>Tracheophyta</taxon>
        <taxon>Spermatophyta</taxon>
        <taxon>Magnoliopsida</taxon>
        <taxon>eudicotyledons</taxon>
        <taxon>Gunneridae</taxon>
        <taxon>Pentapetalae</taxon>
        <taxon>rosids</taxon>
        <taxon>fabids</taxon>
        <taxon>Malpighiales</taxon>
        <taxon>Salicaceae</taxon>
        <taxon>Saliceae</taxon>
        <taxon>Populus</taxon>
    </lineage>
</organism>
<dbReference type="PANTHER" id="PTHR24177">
    <property type="entry name" value="CASKIN"/>
    <property type="match status" value="1"/>
</dbReference>
<dbReference type="InterPro" id="IPR036770">
    <property type="entry name" value="Ankyrin_rpt-contain_sf"/>
</dbReference>
<accession>A0A4U5QFN2</accession>
<dbReference type="SUPFAM" id="SSF48403">
    <property type="entry name" value="Ankyrin repeat"/>
    <property type="match status" value="1"/>
</dbReference>
<dbReference type="PANTHER" id="PTHR24177:SF292">
    <property type="entry name" value="ANKYRIN REPEAT FAMILY PROTEIN-RELATED"/>
    <property type="match status" value="1"/>
</dbReference>
<reference evidence="1" key="1">
    <citation type="submission" date="2018-10" db="EMBL/GenBank/DDBJ databases">
        <title>Population genomic analysis revealed the cold adaptation of white poplar.</title>
        <authorList>
            <person name="Liu Y.-J."/>
        </authorList>
    </citation>
    <scope>NUCLEOTIDE SEQUENCE [LARGE SCALE GENOMIC DNA]</scope>
    <source>
        <strain evidence="1">PAL-ZL1</strain>
    </source>
</reference>
<dbReference type="AlphaFoldDB" id="A0A4U5QFN2"/>
<evidence type="ECO:0000313" key="1">
    <source>
        <dbReference type="EMBL" id="TKS09222.1"/>
    </source>
</evidence>